<dbReference type="eggNOG" id="ENOG5031930">
    <property type="taxonomic scope" value="Bacteria"/>
</dbReference>
<gene>
    <name evidence="1" type="ORF">L248_2279</name>
</gene>
<keyword evidence="2" id="KW-1185">Reference proteome</keyword>
<accession>U4THP7</accession>
<reference evidence="2" key="1">
    <citation type="journal article" date="2013" name="Genome Announc.">
        <title>Whole-Genome Sequencing of Lactobacillus shenzhenensis Strain LY-73T.</title>
        <authorList>
            <person name="Lin Z."/>
            <person name="Liu Z."/>
            <person name="Yang R."/>
            <person name="Zou Y."/>
            <person name="Wan D."/>
            <person name="Chen J."/>
            <person name="Guo M."/>
            <person name="Zhao J."/>
            <person name="Fang C."/>
            <person name="Yang R."/>
            <person name="Liu F."/>
        </authorList>
    </citation>
    <scope>NUCLEOTIDE SEQUENCE [LARGE SCALE GENOMIC DNA]</scope>
    <source>
        <strain evidence="2">LY-73</strain>
    </source>
</reference>
<evidence type="ECO:0000313" key="2">
    <source>
        <dbReference type="Proteomes" id="UP000030647"/>
    </source>
</evidence>
<protein>
    <submittedName>
        <fullName evidence="1">Uncharacterized protein</fullName>
    </submittedName>
</protein>
<proteinExistence type="predicted"/>
<dbReference type="AlphaFoldDB" id="U4THP7"/>
<dbReference type="Proteomes" id="UP000030647">
    <property type="component" value="Unassembled WGS sequence"/>
</dbReference>
<dbReference type="HOGENOM" id="CLU_2717392_0_0_9"/>
<name>U4THP7_9LACO</name>
<sequence length="72" mass="8547">MNNMTQRIPVRIVSIQGQTIYGIEEDGHITRVYMTPTQAQDPLYLRILRRIQRSQLWLAMNPRHQLVDDGWL</sequence>
<evidence type="ECO:0000313" key="1">
    <source>
        <dbReference type="EMBL" id="ERL63689.1"/>
    </source>
</evidence>
<dbReference type="STRING" id="1231336.L248_2279"/>
<organism evidence="1 2">
    <name type="scientific">Schleiferilactobacillus shenzhenensis LY-73</name>
    <dbReference type="NCBI Taxonomy" id="1231336"/>
    <lineage>
        <taxon>Bacteria</taxon>
        <taxon>Bacillati</taxon>
        <taxon>Bacillota</taxon>
        <taxon>Bacilli</taxon>
        <taxon>Lactobacillales</taxon>
        <taxon>Lactobacillaceae</taxon>
        <taxon>Schleiferilactobacillus</taxon>
    </lineage>
</organism>
<dbReference type="EMBL" id="KI271620">
    <property type="protein sequence ID" value="ERL63689.1"/>
    <property type="molecule type" value="Genomic_DNA"/>
</dbReference>